<accession>A0AAN9C0Z4</accession>
<evidence type="ECO:0000313" key="6">
    <source>
        <dbReference type="Proteomes" id="UP001374579"/>
    </source>
</evidence>
<evidence type="ECO:0000259" key="3">
    <source>
        <dbReference type="Pfam" id="PF00339"/>
    </source>
</evidence>
<dbReference type="PANTHER" id="PTHR11188">
    <property type="entry name" value="ARRESTIN DOMAIN CONTAINING PROTEIN"/>
    <property type="match status" value="1"/>
</dbReference>
<evidence type="ECO:0008006" key="7">
    <source>
        <dbReference type="Google" id="ProtNLM"/>
    </source>
</evidence>
<dbReference type="Pfam" id="PF02752">
    <property type="entry name" value="Arrestin_C"/>
    <property type="match status" value="1"/>
</dbReference>
<organism evidence="5 6">
    <name type="scientific">Littorina saxatilis</name>
    <dbReference type="NCBI Taxonomy" id="31220"/>
    <lineage>
        <taxon>Eukaryota</taxon>
        <taxon>Metazoa</taxon>
        <taxon>Spiralia</taxon>
        <taxon>Lophotrochozoa</taxon>
        <taxon>Mollusca</taxon>
        <taxon>Gastropoda</taxon>
        <taxon>Caenogastropoda</taxon>
        <taxon>Littorinimorpha</taxon>
        <taxon>Littorinoidea</taxon>
        <taxon>Littorinidae</taxon>
        <taxon>Littorina</taxon>
    </lineage>
</organism>
<comment type="similarity">
    <text evidence="1">Belongs to the arrestin family.</text>
</comment>
<sequence length="321" mass="36281">MAFMQRLAIQTSDPRAVCWAGGNLEGEVVLVLTDSTLIRGIRLSYRCEAHVDFMDDGLEVEVEESDDEDNAGMSGNPAHKKRKKKKGFMKGVTGTPRRRTATEKFLETTSILWGTEPTASFGEMMPAGHHSLAFDVQVPKQLPASFEGRYGFVRHWLECVVDRPGASEMSTKRALSVISHADLNKDPVATKKIHHREEVILCCGCLRPDRYDVSYELPYRGYVPGETMFPDFRFRNFTRNPINIFVRLQMITTYKAKTRRKITTKVVAEEKKTVHRAEVTKWEPSLQVPALPPTGLGGCHIIDARFFFEVRVTLSTSLNIT</sequence>
<dbReference type="AlphaFoldDB" id="A0AAN9C0Z4"/>
<dbReference type="Gene3D" id="2.60.40.640">
    <property type="match status" value="2"/>
</dbReference>
<keyword evidence="6" id="KW-1185">Reference proteome</keyword>
<dbReference type="SUPFAM" id="SSF81296">
    <property type="entry name" value="E set domains"/>
    <property type="match status" value="2"/>
</dbReference>
<protein>
    <recommendedName>
        <fullName evidence="7">Arrestin-like N-terminal domain-containing protein</fullName>
    </recommendedName>
</protein>
<evidence type="ECO:0000313" key="5">
    <source>
        <dbReference type="EMBL" id="KAK7116411.1"/>
    </source>
</evidence>
<dbReference type="InterPro" id="IPR014752">
    <property type="entry name" value="Arrestin-like_C"/>
</dbReference>
<dbReference type="InterPro" id="IPR050357">
    <property type="entry name" value="Arrestin_domain-protein"/>
</dbReference>
<dbReference type="GO" id="GO:0005737">
    <property type="term" value="C:cytoplasm"/>
    <property type="evidence" value="ECO:0007669"/>
    <property type="project" value="TreeGrafter"/>
</dbReference>
<dbReference type="InterPro" id="IPR014756">
    <property type="entry name" value="Ig_E-set"/>
</dbReference>
<dbReference type="InterPro" id="IPR011022">
    <property type="entry name" value="Arrestin_C-like"/>
</dbReference>
<dbReference type="PANTHER" id="PTHR11188:SF176">
    <property type="entry name" value="ARRESTIN DOMAIN-CONTAINING PROTEIN 1"/>
    <property type="match status" value="1"/>
</dbReference>
<gene>
    <name evidence="5" type="ORF">V1264_002097</name>
</gene>
<feature type="compositionally biased region" description="Basic residues" evidence="2">
    <location>
        <begin position="78"/>
        <end position="88"/>
    </location>
</feature>
<evidence type="ECO:0000256" key="2">
    <source>
        <dbReference type="SAM" id="MobiDB-lite"/>
    </source>
</evidence>
<feature type="domain" description="Arrestin-like N-terminal" evidence="3">
    <location>
        <begin position="9"/>
        <end position="184"/>
    </location>
</feature>
<name>A0AAN9C0Z4_9CAEN</name>
<comment type="caution">
    <text evidence="5">The sequence shown here is derived from an EMBL/GenBank/DDBJ whole genome shotgun (WGS) entry which is preliminary data.</text>
</comment>
<evidence type="ECO:0000259" key="4">
    <source>
        <dbReference type="Pfam" id="PF02752"/>
    </source>
</evidence>
<dbReference type="EMBL" id="JBAMIC010000001">
    <property type="protein sequence ID" value="KAK7116411.1"/>
    <property type="molecule type" value="Genomic_DNA"/>
</dbReference>
<reference evidence="5 6" key="1">
    <citation type="submission" date="2024-02" db="EMBL/GenBank/DDBJ databases">
        <title>Chromosome-scale genome assembly of the rough periwinkle Littorina saxatilis.</title>
        <authorList>
            <person name="De Jode A."/>
            <person name="Faria R."/>
            <person name="Formenti G."/>
            <person name="Sims Y."/>
            <person name="Smith T.P."/>
            <person name="Tracey A."/>
            <person name="Wood J.M.D."/>
            <person name="Zagrodzka Z.B."/>
            <person name="Johannesson K."/>
            <person name="Butlin R.K."/>
            <person name="Leder E.H."/>
        </authorList>
    </citation>
    <scope>NUCLEOTIDE SEQUENCE [LARGE SCALE GENOMIC DNA]</scope>
    <source>
        <strain evidence="5">Snail1</strain>
        <tissue evidence="5">Muscle</tissue>
    </source>
</reference>
<evidence type="ECO:0000256" key="1">
    <source>
        <dbReference type="ARBA" id="ARBA00005298"/>
    </source>
</evidence>
<dbReference type="Proteomes" id="UP001374579">
    <property type="component" value="Unassembled WGS sequence"/>
</dbReference>
<proteinExistence type="inferred from homology"/>
<dbReference type="Pfam" id="PF00339">
    <property type="entry name" value="Arrestin_N"/>
    <property type="match status" value="1"/>
</dbReference>
<feature type="domain" description="Arrestin C-terminal-like" evidence="4">
    <location>
        <begin position="209"/>
        <end position="316"/>
    </location>
</feature>
<dbReference type="InterPro" id="IPR011021">
    <property type="entry name" value="Arrestin-like_N"/>
</dbReference>
<feature type="region of interest" description="Disordered" evidence="2">
    <location>
        <begin position="62"/>
        <end position="96"/>
    </location>
</feature>
<dbReference type="GO" id="GO:0015031">
    <property type="term" value="P:protein transport"/>
    <property type="evidence" value="ECO:0007669"/>
    <property type="project" value="TreeGrafter"/>
</dbReference>